<dbReference type="InterPro" id="IPR018499">
    <property type="entry name" value="Tetraspanin/Peripherin"/>
</dbReference>
<feature type="transmembrane region" description="Helical" evidence="6">
    <location>
        <begin position="212"/>
        <end position="232"/>
    </location>
</feature>
<feature type="region of interest" description="Disordered" evidence="5">
    <location>
        <begin position="1"/>
        <end position="33"/>
    </location>
</feature>
<sequence length="361" mass="39187">MFRSTDSPPFGESRRNSAASHAHSTISQTGSTRHILAPSAMSADYLEPPAAPFAGGSRPVSPAGSTNSLAANYLPSKFSTSLITRRRGGKDAVEGMMPRGGGVEAFRSGAPRIPGAADEDYDGVDLGRRTARRLRWTRFKVILFIANIVLAAYSLIALIFVLLVHFHTLANAPIILVANNLELGLSTAAAVVTLFTALLGFPGILLNNRPFLATYTFLLWVCFGLLVVPGYITYKRRSLNLEGKINQQWSQEFGAADRLTIQNLLGCCGYFSPFIEATVSSTCYARSVLPGCKTGFLDFEKSALQRWYTVAFGLVPVHIAIIIAGLLCSNHVTYRFGKGMMPKAYRLSKESMAAIMEKYAA</sequence>
<reference evidence="7" key="1">
    <citation type="submission" date="2023-03" db="EMBL/GenBank/DDBJ databases">
        <title>Massive genome expansion in bonnet fungi (Mycena s.s.) driven by repeated elements and novel gene families across ecological guilds.</title>
        <authorList>
            <consortium name="Lawrence Berkeley National Laboratory"/>
            <person name="Harder C.B."/>
            <person name="Miyauchi S."/>
            <person name="Viragh M."/>
            <person name="Kuo A."/>
            <person name="Thoen E."/>
            <person name="Andreopoulos B."/>
            <person name="Lu D."/>
            <person name="Skrede I."/>
            <person name="Drula E."/>
            <person name="Henrissat B."/>
            <person name="Morin E."/>
            <person name="Kohler A."/>
            <person name="Barry K."/>
            <person name="LaButti K."/>
            <person name="Morin E."/>
            <person name="Salamov A."/>
            <person name="Lipzen A."/>
            <person name="Mereny Z."/>
            <person name="Hegedus B."/>
            <person name="Baldrian P."/>
            <person name="Stursova M."/>
            <person name="Weitz H."/>
            <person name="Taylor A."/>
            <person name="Grigoriev I.V."/>
            <person name="Nagy L.G."/>
            <person name="Martin F."/>
            <person name="Kauserud H."/>
        </authorList>
    </citation>
    <scope>NUCLEOTIDE SEQUENCE</scope>
    <source>
        <strain evidence="7">CBHHK067</strain>
    </source>
</reference>
<name>A0AAD7CWT9_MYCRO</name>
<evidence type="ECO:0000313" key="7">
    <source>
        <dbReference type="EMBL" id="KAJ7667222.1"/>
    </source>
</evidence>
<evidence type="ECO:0000256" key="2">
    <source>
        <dbReference type="ARBA" id="ARBA00022692"/>
    </source>
</evidence>
<feature type="transmembrane region" description="Helical" evidence="6">
    <location>
        <begin position="141"/>
        <end position="163"/>
    </location>
</feature>
<dbReference type="Proteomes" id="UP001221757">
    <property type="component" value="Unassembled WGS sequence"/>
</dbReference>
<evidence type="ECO:0008006" key="9">
    <source>
        <dbReference type="Google" id="ProtNLM"/>
    </source>
</evidence>
<proteinExistence type="predicted"/>
<feature type="transmembrane region" description="Helical" evidence="6">
    <location>
        <begin position="307"/>
        <end position="328"/>
    </location>
</feature>
<organism evidence="7 8">
    <name type="scientific">Mycena rosella</name>
    <name type="common">Pink bonnet</name>
    <name type="synonym">Agaricus rosellus</name>
    <dbReference type="NCBI Taxonomy" id="1033263"/>
    <lineage>
        <taxon>Eukaryota</taxon>
        <taxon>Fungi</taxon>
        <taxon>Dikarya</taxon>
        <taxon>Basidiomycota</taxon>
        <taxon>Agaricomycotina</taxon>
        <taxon>Agaricomycetes</taxon>
        <taxon>Agaricomycetidae</taxon>
        <taxon>Agaricales</taxon>
        <taxon>Marasmiineae</taxon>
        <taxon>Mycenaceae</taxon>
        <taxon>Mycena</taxon>
    </lineage>
</organism>
<comment type="subcellular location">
    <subcellularLocation>
        <location evidence="1">Membrane</location>
        <topology evidence="1">Multi-pass membrane protein</topology>
    </subcellularLocation>
</comment>
<keyword evidence="2 6" id="KW-0812">Transmembrane</keyword>
<keyword evidence="8" id="KW-1185">Reference proteome</keyword>
<protein>
    <recommendedName>
        <fullName evidence="9">Tetraspanin Tsp2</fullName>
    </recommendedName>
</protein>
<evidence type="ECO:0000256" key="3">
    <source>
        <dbReference type="ARBA" id="ARBA00022989"/>
    </source>
</evidence>
<feature type="transmembrane region" description="Helical" evidence="6">
    <location>
        <begin position="183"/>
        <end position="205"/>
    </location>
</feature>
<evidence type="ECO:0000256" key="4">
    <source>
        <dbReference type="ARBA" id="ARBA00023136"/>
    </source>
</evidence>
<keyword evidence="4 6" id="KW-0472">Membrane</keyword>
<accession>A0AAD7CWT9</accession>
<evidence type="ECO:0000256" key="1">
    <source>
        <dbReference type="ARBA" id="ARBA00004141"/>
    </source>
</evidence>
<evidence type="ECO:0000313" key="8">
    <source>
        <dbReference type="Proteomes" id="UP001221757"/>
    </source>
</evidence>
<evidence type="ECO:0000256" key="5">
    <source>
        <dbReference type="SAM" id="MobiDB-lite"/>
    </source>
</evidence>
<dbReference type="GO" id="GO:0016020">
    <property type="term" value="C:membrane"/>
    <property type="evidence" value="ECO:0007669"/>
    <property type="project" value="UniProtKB-SubCell"/>
</dbReference>
<gene>
    <name evidence="7" type="ORF">B0H17DRAFT_256955</name>
</gene>
<dbReference type="Pfam" id="PF00335">
    <property type="entry name" value="Tetraspanin"/>
    <property type="match status" value="1"/>
</dbReference>
<keyword evidence="3 6" id="KW-1133">Transmembrane helix</keyword>
<evidence type="ECO:0000256" key="6">
    <source>
        <dbReference type="SAM" id="Phobius"/>
    </source>
</evidence>
<comment type="caution">
    <text evidence="7">The sequence shown here is derived from an EMBL/GenBank/DDBJ whole genome shotgun (WGS) entry which is preliminary data.</text>
</comment>
<dbReference type="AlphaFoldDB" id="A0AAD7CWT9"/>
<dbReference type="EMBL" id="JARKIE010000204">
    <property type="protein sequence ID" value="KAJ7667222.1"/>
    <property type="molecule type" value="Genomic_DNA"/>
</dbReference>